<evidence type="ECO:0000313" key="2">
    <source>
        <dbReference type="WBParaSite" id="RSKR_0000411550.1"/>
    </source>
</evidence>
<sequence length="184" mass="21243">MMEIVNEIDEMPSDPDIQPIAKDFTSGTENDQTVPDMLGRMKKGKLDESPDNITVRRMVIAWFCDTVEFWESVNAFHDSGRKYQRIRTPSRKRIGNSVSKVFERCFDCKTEQASFKWKEKMMCEDSGTTSEPVQVESIGRLSRRFAKIIERCLTANLVDATDLEKGIAFDPVLNLFTYKRIKIK</sequence>
<evidence type="ECO:0000313" key="1">
    <source>
        <dbReference type="Proteomes" id="UP000095286"/>
    </source>
</evidence>
<dbReference type="Proteomes" id="UP000095286">
    <property type="component" value="Unplaced"/>
</dbReference>
<organism evidence="1 2">
    <name type="scientific">Rhabditophanes sp. KR3021</name>
    <dbReference type="NCBI Taxonomy" id="114890"/>
    <lineage>
        <taxon>Eukaryota</taxon>
        <taxon>Metazoa</taxon>
        <taxon>Ecdysozoa</taxon>
        <taxon>Nematoda</taxon>
        <taxon>Chromadorea</taxon>
        <taxon>Rhabditida</taxon>
        <taxon>Tylenchina</taxon>
        <taxon>Panagrolaimomorpha</taxon>
        <taxon>Strongyloidoidea</taxon>
        <taxon>Alloionematidae</taxon>
        <taxon>Rhabditophanes</taxon>
    </lineage>
</organism>
<reference evidence="2" key="1">
    <citation type="submission" date="2016-11" db="UniProtKB">
        <authorList>
            <consortium name="WormBaseParasite"/>
        </authorList>
    </citation>
    <scope>IDENTIFICATION</scope>
    <source>
        <strain evidence="2">KR3021</strain>
    </source>
</reference>
<proteinExistence type="predicted"/>
<name>A0AC35TTS6_9BILA</name>
<dbReference type="WBParaSite" id="RSKR_0000411550.1">
    <property type="protein sequence ID" value="RSKR_0000411550.1"/>
    <property type="gene ID" value="RSKR_0000411550"/>
</dbReference>
<protein>
    <submittedName>
        <fullName evidence="2">Transposase</fullName>
    </submittedName>
</protein>
<accession>A0AC35TTS6</accession>